<feature type="domain" description="Replication factor A C-terminal" evidence="2">
    <location>
        <begin position="227"/>
        <end position="359"/>
    </location>
</feature>
<dbReference type="Pfam" id="PF14214">
    <property type="entry name" value="Helitron_like_N"/>
    <property type="match status" value="1"/>
</dbReference>
<dbReference type="PANTHER" id="PTHR45786:SF66">
    <property type="entry name" value="HOOK MOTIF PROTEIN, PUTATIVE-RELATED"/>
    <property type="match status" value="1"/>
</dbReference>
<dbReference type="Pfam" id="PF08646">
    <property type="entry name" value="Rep_fac-A_C"/>
    <property type="match status" value="1"/>
</dbReference>
<sequence length="996" mass="114053">MNIGKKIYLKNIDQIDDNSHIKIRVLKMWNFTRNNMVCSIEMIIMDEEGTQYHSRVFNQNFSRFGHLLKENDTYIIIKPNMAAVLNGFSYTDVIGQIVSIRPLETSNPVASKHYIKLTLSNLESVHLKVTIFGTQAYQLSQYLKENPTVNCVVIVMQFVKLNIWDGVGQAKSHFEVTKMFINSDIVEINEYKKRLKADDNLDDFKDTFPLKTICEITEPLKEMKFLLVASIVNIRQNLHWYYEACYKRGKKTSVPRHNHSYTDPQKVTETVVVQCKDPSCNNSDFRTVIKYIIPINVQDGTDTIGLTLFDREAKRLLDISAYELKKIHEAARDSDALLQNRKFAFLVDITKYNVNNYNNIYTILKLTEDVSIVSELESKLELMSIESVSLNQVPLESDDVVQPVQKDVISQTDESFTPSTVDKSTATSPSKISTDLKRNLQDICDVDSGDDLSSTKAKRKSIGEETPLLIPKVEKKKECIAIDEVNPRNILEVPLIVPSSRTSDHINLGGRTRRCRWVTIKWSIVASQYWIIELKKLKIAGPLCVVSLLQYTLKTIYVMSVGHLRELSLAAALMDLTSWTDHKEKSPLTILSNIPSLYSRNGYCYSTRNHDQSTNIVGQTQNVNSFTSPGMHTTTIQHSPSLTYVRTPLSNITNEYLDHGDQDVVCQTCRAKLWRNESIRGKEKGNTDYSLCCAYGKVQLPDLKKAPPTYETMFRNMDSKSKHFMKNIRRYNSMFSFTSMGGKIDSSINRGNAPYIFRLGGQNYHSIGSLLPAKGSEPKFSQLYIYDTNNEITNRQRCFRGEKDQSTSIDSDIIEDIKKNPEVDMKLRLIGRREQDGRTYNLPTASEVAALIIGDISDSIEKRDIVVQTKDGSLQRISELHPSYLPLQYPLLFPYGDDGYSVDILHRGVSFTADSKRAKCTMREYFAYRIQDRDHSFSLILNSKRLFQQFLVDAYTMMETERLYYIRRQQHVLRCDSYENLHKQKAQGTTDISNVG</sequence>
<protein>
    <recommendedName>
        <fullName evidence="6">Replication factor A C-terminal domain-containing protein</fullName>
    </recommendedName>
</protein>
<dbReference type="Proteomes" id="UP000235145">
    <property type="component" value="Unassembled WGS sequence"/>
</dbReference>
<reference evidence="4 5" key="1">
    <citation type="journal article" date="2017" name="Nat. Commun.">
        <title>Genome assembly with in vitro proximity ligation data and whole-genome triplication in lettuce.</title>
        <authorList>
            <person name="Reyes-Chin-Wo S."/>
            <person name="Wang Z."/>
            <person name="Yang X."/>
            <person name="Kozik A."/>
            <person name="Arikit S."/>
            <person name="Song C."/>
            <person name="Xia L."/>
            <person name="Froenicke L."/>
            <person name="Lavelle D.O."/>
            <person name="Truco M.J."/>
            <person name="Xia R."/>
            <person name="Zhu S."/>
            <person name="Xu C."/>
            <person name="Xu H."/>
            <person name="Xu X."/>
            <person name="Cox K."/>
            <person name="Korf I."/>
            <person name="Meyers B.C."/>
            <person name="Michelmore R.W."/>
        </authorList>
    </citation>
    <scope>NUCLEOTIDE SEQUENCE [LARGE SCALE GENOMIC DNA]</scope>
    <source>
        <strain evidence="5">cv. Salinas</strain>
        <tissue evidence="4">Seedlings</tissue>
    </source>
</reference>
<feature type="domain" description="Helitron helicase-like" evidence="3">
    <location>
        <begin position="925"/>
        <end position="988"/>
    </location>
</feature>
<gene>
    <name evidence="4" type="ORF">LSAT_V11C100048500</name>
</gene>
<organism evidence="4 5">
    <name type="scientific">Lactuca sativa</name>
    <name type="common">Garden lettuce</name>
    <dbReference type="NCBI Taxonomy" id="4236"/>
    <lineage>
        <taxon>Eukaryota</taxon>
        <taxon>Viridiplantae</taxon>
        <taxon>Streptophyta</taxon>
        <taxon>Embryophyta</taxon>
        <taxon>Tracheophyta</taxon>
        <taxon>Spermatophyta</taxon>
        <taxon>Magnoliopsida</taxon>
        <taxon>eudicotyledons</taxon>
        <taxon>Gunneridae</taxon>
        <taxon>Pentapetalae</taxon>
        <taxon>asterids</taxon>
        <taxon>campanulids</taxon>
        <taxon>Asterales</taxon>
        <taxon>Asteraceae</taxon>
        <taxon>Cichorioideae</taxon>
        <taxon>Cichorieae</taxon>
        <taxon>Lactucinae</taxon>
        <taxon>Lactuca</taxon>
    </lineage>
</organism>
<dbReference type="CDD" id="cd04481">
    <property type="entry name" value="RPA1_DBD_B_like"/>
    <property type="match status" value="1"/>
</dbReference>
<dbReference type="InterPro" id="IPR012340">
    <property type="entry name" value="NA-bd_OB-fold"/>
</dbReference>
<dbReference type="EMBL" id="NBSK02000001">
    <property type="protein sequence ID" value="KAJ0227162.1"/>
    <property type="molecule type" value="Genomic_DNA"/>
</dbReference>
<dbReference type="PANTHER" id="PTHR45786">
    <property type="entry name" value="DNA BINDING PROTEIN-LIKE"/>
    <property type="match status" value="1"/>
</dbReference>
<feature type="region of interest" description="Disordered" evidence="1">
    <location>
        <begin position="412"/>
        <end position="431"/>
    </location>
</feature>
<accession>A0A9R1XY84</accession>
<evidence type="ECO:0000259" key="2">
    <source>
        <dbReference type="Pfam" id="PF08646"/>
    </source>
</evidence>
<dbReference type="SUPFAM" id="SSF50249">
    <property type="entry name" value="Nucleic acid-binding proteins"/>
    <property type="match status" value="2"/>
</dbReference>
<comment type="caution">
    <text evidence="4">The sequence shown here is derived from an EMBL/GenBank/DDBJ whole genome shotgun (WGS) entry which is preliminary data.</text>
</comment>
<evidence type="ECO:0000256" key="1">
    <source>
        <dbReference type="SAM" id="MobiDB-lite"/>
    </source>
</evidence>
<keyword evidence="5" id="KW-1185">Reference proteome</keyword>
<dbReference type="Gene3D" id="2.40.50.140">
    <property type="entry name" value="Nucleic acid-binding proteins"/>
    <property type="match status" value="2"/>
</dbReference>
<name>A0A9R1XY84_LACSA</name>
<dbReference type="InterPro" id="IPR013955">
    <property type="entry name" value="Rep_factor-A_C"/>
</dbReference>
<proteinExistence type="predicted"/>
<dbReference type="AlphaFoldDB" id="A0A9R1XY84"/>
<evidence type="ECO:0000313" key="4">
    <source>
        <dbReference type="EMBL" id="KAJ0227162.1"/>
    </source>
</evidence>
<evidence type="ECO:0000313" key="5">
    <source>
        <dbReference type="Proteomes" id="UP000235145"/>
    </source>
</evidence>
<evidence type="ECO:0008006" key="6">
    <source>
        <dbReference type="Google" id="ProtNLM"/>
    </source>
</evidence>
<dbReference type="InterPro" id="IPR025476">
    <property type="entry name" value="Helitron_helicase-like"/>
</dbReference>
<evidence type="ECO:0000259" key="3">
    <source>
        <dbReference type="Pfam" id="PF14214"/>
    </source>
</evidence>